<dbReference type="AlphaFoldDB" id="A0A8X6MC67"/>
<accession>A0A8X6MC67</accession>
<dbReference type="EMBL" id="BMAV01025659">
    <property type="protein sequence ID" value="GFS43485.1"/>
    <property type="molecule type" value="Genomic_DNA"/>
</dbReference>
<evidence type="ECO:0000313" key="1">
    <source>
        <dbReference type="EMBL" id="GFS43485.1"/>
    </source>
</evidence>
<dbReference type="Proteomes" id="UP000886998">
    <property type="component" value="Unassembled WGS sequence"/>
</dbReference>
<protein>
    <submittedName>
        <fullName evidence="1">Uncharacterized protein</fullName>
    </submittedName>
</protein>
<keyword evidence="2" id="KW-1185">Reference proteome</keyword>
<proteinExistence type="predicted"/>
<gene>
    <name evidence="1" type="ORF">TNIN_311001</name>
</gene>
<reference evidence="1" key="1">
    <citation type="submission" date="2020-08" db="EMBL/GenBank/DDBJ databases">
        <title>Multicomponent nature underlies the extraordinary mechanical properties of spider dragline silk.</title>
        <authorList>
            <person name="Kono N."/>
            <person name="Nakamura H."/>
            <person name="Mori M."/>
            <person name="Yoshida Y."/>
            <person name="Ohtoshi R."/>
            <person name="Malay A.D."/>
            <person name="Moran D.A.P."/>
            <person name="Tomita M."/>
            <person name="Numata K."/>
            <person name="Arakawa K."/>
        </authorList>
    </citation>
    <scope>NUCLEOTIDE SEQUENCE</scope>
</reference>
<evidence type="ECO:0000313" key="2">
    <source>
        <dbReference type="Proteomes" id="UP000886998"/>
    </source>
</evidence>
<name>A0A8X6MC67_9ARAC</name>
<sequence>MPTVHSLRDRFRSLRVTTCKAAVRGVKKPLACSLQTSSLSLPGAGLIYKTSPHEEDICSWWKANGQKQKEHQTNCKSKKSTETLIKYSFFPFAEKGIKCICVIPQTFEVSDTQFRVIKSIVFLAQNGAIFRKF</sequence>
<comment type="caution">
    <text evidence="1">The sequence shown here is derived from an EMBL/GenBank/DDBJ whole genome shotgun (WGS) entry which is preliminary data.</text>
</comment>
<organism evidence="1 2">
    <name type="scientific">Trichonephila inaurata madagascariensis</name>
    <dbReference type="NCBI Taxonomy" id="2747483"/>
    <lineage>
        <taxon>Eukaryota</taxon>
        <taxon>Metazoa</taxon>
        <taxon>Ecdysozoa</taxon>
        <taxon>Arthropoda</taxon>
        <taxon>Chelicerata</taxon>
        <taxon>Arachnida</taxon>
        <taxon>Araneae</taxon>
        <taxon>Araneomorphae</taxon>
        <taxon>Entelegynae</taxon>
        <taxon>Araneoidea</taxon>
        <taxon>Nephilidae</taxon>
        <taxon>Trichonephila</taxon>
        <taxon>Trichonephila inaurata</taxon>
    </lineage>
</organism>